<keyword evidence="5" id="KW-0547">Nucleotide-binding</keyword>
<dbReference type="Pfam" id="PF07568">
    <property type="entry name" value="HisKA_2"/>
    <property type="match status" value="1"/>
</dbReference>
<dbReference type="InterPro" id="IPR011495">
    <property type="entry name" value="Sig_transdc_His_kin_sub2_dim/P"/>
</dbReference>
<dbReference type="EMBL" id="JAPWGW010000001">
    <property type="protein sequence ID" value="MCZ4297619.1"/>
    <property type="molecule type" value="Genomic_DNA"/>
</dbReference>
<proteinExistence type="predicted"/>
<name>A0ABT4LTC6_9PROT</name>
<evidence type="ECO:0000256" key="1">
    <source>
        <dbReference type="ARBA" id="ARBA00000085"/>
    </source>
</evidence>
<protein>
    <recommendedName>
        <fullName evidence="2">histidine kinase</fullName>
        <ecNumber evidence="2">2.7.13.3</ecNumber>
    </recommendedName>
</protein>
<evidence type="ECO:0000256" key="3">
    <source>
        <dbReference type="ARBA" id="ARBA00022553"/>
    </source>
</evidence>
<keyword evidence="10" id="KW-1185">Reference proteome</keyword>
<gene>
    <name evidence="9" type="ORF">O4G74_06055</name>
</gene>
<evidence type="ECO:0000256" key="6">
    <source>
        <dbReference type="ARBA" id="ARBA00022777"/>
    </source>
</evidence>
<evidence type="ECO:0000259" key="8">
    <source>
        <dbReference type="Pfam" id="PF07568"/>
    </source>
</evidence>
<organism evidence="9 10">
    <name type="scientific">Henriciella marina</name>
    <dbReference type="NCBI Taxonomy" id="453851"/>
    <lineage>
        <taxon>Bacteria</taxon>
        <taxon>Pseudomonadati</taxon>
        <taxon>Pseudomonadota</taxon>
        <taxon>Alphaproteobacteria</taxon>
        <taxon>Hyphomonadales</taxon>
        <taxon>Hyphomonadaceae</taxon>
        <taxon>Henriciella</taxon>
    </lineage>
</organism>
<comment type="caution">
    <text evidence="9">The sequence shown here is derived from an EMBL/GenBank/DDBJ whole genome shotgun (WGS) entry which is preliminary data.</text>
</comment>
<comment type="catalytic activity">
    <reaction evidence="1">
        <text>ATP + protein L-histidine = ADP + protein N-phospho-L-histidine.</text>
        <dbReference type="EC" id="2.7.13.3"/>
    </reaction>
</comment>
<evidence type="ECO:0000313" key="9">
    <source>
        <dbReference type="EMBL" id="MCZ4297619.1"/>
    </source>
</evidence>
<keyword evidence="4" id="KW-0808">Transferase</keyword>
<sequence>MRRLKGGNTLAADPSPFAHWMDIFDVSKEALMLIGDNGEIHASNRAMRRIAEQAKPGQRLGPLLMDGERSLGNLITSLRKSADPRPFSLVFDDETDAGLQLRGVAKRLRRSDHGVFFTLRFRMDDRNNFAALSLKVAELDSEVRARRAAQQSAEAALEINRLLTRELHHRVNNNLQLQISLLRRAARLTSNIEVRRFVEHAIGRLRAMSAGLDLTYQSGETGVDIADLAQKLAGQIAETLPTEREIDLSLDGGFAVSVPQVTPLALIIHETMTRIFAPSDGVGDGRIELAAGHDRNGPWLELSDDGQWADVTLDGDAAETNKLIDTLARQAGVAVLRTDEGGRRLRLRFVAVA</sequence>
<evidence type="ECO:0000256" key="2">
    <source>
        <dbReference type="ARBA" id="ARBA00012438"/>
    </source>
</evidence>
<evidence type="ECO:0000256" key="5">
    <source>
        <dbReference type="ARBA" id="ARBA00022741"/>
    </source>
</evidence>
<reference evidence="9" key="1">
    <citation type="submission" date="2022-12" db="EMBL/GenBank/DDBJ databases">
        <title>Bacterial isolates from different developmental stages of Nematostella vectensis.</title>
        <authorList>
            <person name="Fraune S."/>
        </authorList>
    </citation>
    <scope>NUCLEOTIDE SEQUENCE</scope>
    <source>
        <strain evidence="9">G21632-S1</strain>
    </source>
</reference>
<dbReference type="PANTHER" id="PTHR41523">
    <property type="entry name" value="TWO-COMPONENT SYSTEM SENSOR PROTEIN"/>
    <property type="match status" value="1"/>
</dbReference>
<keyword evidence="6 9" id="KW-0418">Kinase</keyword>
<dbReference type="GO" id="GO:0016301">
    <property type="term" value="F:kinase activity"/>
    <property type="evidence" value="ECO:0007669"/>
    <property type="project" value="UniProtKB-KW"/>
</dbReference>
<dbReference type="EC" id="2.7.13.3" evidence="2"/>
<evidence type="ECO:0000313" key="10">
    <source>
        <dbReference type="Proteomes" id="UP001083770"/>
    </source>
</evidence>
<evidence type="ECO:0000256" key="7">
    <source>
        <dbReference type="ARBA" id="ARBA00022840"/>
    </source>
</evidence>
<keyword evidence="3" id="KW-0597">Phosphoprotein</keyword>
<dbReference type="PANTHER" id="PTHR41523:SF8">
    <property type="entry name" value="ETHYLENE RESPONSE SENSOR PROTEIN"/>
    <property type="match status" value="1"/>
</dbReference>
<evidence type="ECO:0000256" key="4">
    <source>
        <dbReference type="ARBA" id="ARBA00022679"/>
    </source>
</evidence>
<dbReference type="RefSeq" id="WP_269401746.1">
    <property type="nucleotide sequence ID" value="NZ_JAPWGW010000001.1"/>
</dbReference>
<dbReference type="Proteomes" id="UP001083770">
    <property type="component" value="Unassembled WGS sequence"/>
</dbReference>
<feature type="domain" description="Signal transduction histidine kinase subgroup 2 dimerisation and phosphoacceptor" evidence="8">
    <location>
        <begin position="166"/>
        <end position="238"/>
    </location>
</feature>
<accession>A0ABT4LTC6</accession>
<keyword evidence="7" id="KW-0067">ATP-binding</keyword>